<keyword evidence="1" id="KW-0808">Transferase</keyword>
<accession>A0ACC1HFK7</accession>
<comment type="caution">
    <text evidence="1">The sequence shown here is derived from an EMBL/GenBank/DDBJ whole genome shotgun (WGS) entry which is preliminary data.</text>
</comment>
<dbReference type="Proteomes" id="UP001145114">
    <property type="component" value="Unassembled WGS sequence"/>
</dbReference>
<sequence length="263" mass="30448">MFDEILPQDIDHYCYGHWTQKTQAYFIRQQVQPSAWWWGSASSATLYVVGMAMRGLISCGFRTVQVDNLDRLINIIEDPIRDRPVISCHPATIRFYVAFFSLGQTIPTVRGGGIYQAAVNVALVRLKENEWVHVFPEARCNQKRDMLRFKWGVGRLIMESPREPIIIPIYHQGMEDVLPLDQPFPIPHFNPFRRKLVIRVGKPIDMSDVILAWKQKRCQTISKDELDALDCETRITITNILWKALNDLKHETEKLYPPKAISA</sequence>
<proteinExistence type="predicted"/>
<keyword evidence="1" id="KW-0012">Acyltransferase</keyword>
<reference evidence="1" key="1">
    <citation type="submission" date="2022-06" db="EMBL/GenBank/DDBJ databases">
        <title>Phylogenomic reconstructions and comparative analyses of Kickxellomycotina fungi.</title>
        <authorList>
            <person name="Reynolds N.K."/>
            <person name="Stajich J.E."/>
            <person name="Barry K."/>
            <person name="Grigoriev I.V."/>
            <person name="Crous P."/>
            <person name="Smith M.E."/>
        </authorList>
    </citation>
    <scope>NUCLEOTIDE SEQUENCE</scope>
    <source>
        <strain evidence="1">RSA 2271</strain>
    </source>
</reference>
<keyword evidence="2" id="KW-1185">Reference proteome</keyword>
<protein>
    <submittedName>
        <fullName evidence="1">Lyso-phosphatidylcholine acyltransferase</fullName>
    </submittedName>
</protein>
<gene>
    <name evidence="1" type="primary">TAZ1</name>
    <name evidence="1" type="ORF">EV182_001350</name>
</gene>
<evidence type="ECO:0000313" key="1">
    <source>
        <dbReference type="EMBL" id="KAJ1675395.1"/>
    </source>
</evidence>
<dbReference type="EMBL" id="JAMZIH010005326">
    <property type="protein sequence ID" value="KAJ1675395.1"/>
    <property type="molecule type" value="Genomic_DNA"/>
</dbReference>
<name>A0ACC1HFK7_9FUNG</name>
<evidence type="ECO:0000313" key="2">
    <source>
        <dbReference type="Proteomes" id="UP001145114"/>
    </source>
</evidence>
<organism evidence="1 2">
    <name type="scientific">Spiromyces aspiralis</name>
    <dbReference type="NCBI Taxonomy" id="68401"/>
    <lineage>
        <taxon>Eukaryota</taxon>
        <taxon>Fungi</taxon>
        <taxon>Fungi incertae sedis</taxon>
        <taxon>Zoopagomycota</taxon>
        <taxon>Kickxellomycotina</taxon>
        <taxon>Kickxellomycetes</taxon>
        <taxon>Kickxellales</taxon>
        <taxon>Kickxellaceae</taxon>
        <taxon>Spiromyces</taxon>
    </lineage>
</organism>